<dbReference type="PRINTS" id="PR00421">
    <property type="entry name" value="THIOREDOXIN"/>
</dbReference>
<keyword evidence="4" id="KW-1133">Transmembrane helix</keyword>
<accession>A0A1Y1HIN4</accession>
<proteinExistence type="inferred from homology"/>
<dbReference type="STRING" id="105231.A0A1Y1HIN4"/>
<feature type="transmembrane region" description="Helical" evidence="4">
    <location>
        <begin position="7"/>
        <end position="29"/>
    </location>
</feature>
<evidence type="ECO:0000256" key="4">
    <source>
        <dbReference type="SAM" id="Phobius"/>
    </source>
</evidence>
<dbReference type="AlphaFoldDB" id="A0A1Y1HIN4"/>
<evidence type="ECO:0000256" key="2">
    <source>
        <dbReference type="ARBA" id="ARBA00023284"/>
    </source>
</evidence>
<dbReference type="FunFam" id="3.40.30.10:FF:000245">
    <property type="entry name" value="Thioredoxin"/>
    <property type="match status" value="1"/>
</dbReference>
<dbReference type="InterPro" id="IPR036249">
    <property type="entry name" value="Thioredoxin-like_sf"/>
</dbReference>
<dbReference type="InterPro" id="IPR017937">
    <property type="entry name" value="Thioredoxin_CS"/>
</dbReference>
<dbReference type="GO" id="GO:0005829">
    <property type="term" value="C:cytosol"/>
    <property type="evidence" value="ECO:0000318"/>
    <property type="project" value="GO_Central"/>
</dbReference>
<dbReference type="SUPFAM" id="SSF52833">
    <property type="entry name" value="Thioredoxin-like"/>
    <property type="match status" value="1"/>
</dbReference>
<keyword evidence="4" id="KW-0472">Membrane</keyword>
<dbReference type="PANTHER" id="PTHR46115">
    <property type="entry name" value="THIOREDOXIN-LIKE PROTEIN 1"/>
    <property type="match status" value="1"/>
</dbReference>
<evidence type="ECO:0000313" key="7">
    <source>
        <dbReference type="Proteomes" id="UP000054558"/>
    </source>
</evidence>
<dbReference type="Pfam" id="PF00085">
    <property type="entry name" value="Thioredoxin"/>
    <property type="match status" value="1"/>
</dbReference>
<organism evidence="6 7">
    <name type="scientific">Klebsormidium nitens</name>
    <name type="common">Green alga</name>
    <name type="synonym">Ulothrix nitens</name>
    <dbReference type="NCBI Taxonomy" id="105231"/>
    <lineage>
        <taxon>Eukaryota</taxon>
        <taxon>Viridiplantae</taxon>
        <taxon>Streptophyta</taxon>
        <taxon>Klebsormidiophyceae</taxon>
        <taxon>Klebsormidiales</taxon>
        <taxon>Klebsormidiaceae</taxon>
        <taxon>Klebsormidium</taxon>
    </lineage>
</organism>
<evidence type="ECO:0000259" key="5">
    <source>
        <dbReference type="PROSITE" id="PS51352"/>
    </source>
</evidence>
<keyword evidence="4" id="KW-0812">Transmembrane</keyword>
<dbReference type="OrthoDB" id="10263751at2759"/>
<evidence type="ECO:0000313" key="6">
    <source>
        <dbReference type="EMBL" id="GAQ77723.1"/>
    </source>
</evidence>
<reference evidence="6 7" key="1">
    <citation type="journal article" date="2014" name="Nat. Commun.">
        <title>Klebsormidium flaccidum genome reveals primary factors for plant terrestrial adaptation.</title>
        <authorList>
            <person name="Hori K."/>
            <person name="Maruyama F."/>
            <person name="Fujisawa T."/>
            <person name="Togashi T."/>
            <person name="Yamamoto N."/>
            <person name="Seo M."/>
            <person name="Sato S."/>
            <person name="Yamada T."/>
            <person name="Mori H."/>
            <person name="Tajima N."/>
            <person name="Moriyama T."/>
            <person name="Ikeuchi M."/>
            <person name="Watanabe M."/>
            <person name="Wada H."/>
            <person name="Kobayashi K."/>
            <person name="Saito M."/>
            <person name="Masuda T."/>
            <person name="Sasaki-Sekimoto Y."/>
            <person name="Mashiguchi K."/>
            <person name="Awai K."/>
            <person name="Shimojima M."/>
            <person name="Masuda S."/>
            <person name="Iwai M."/>
            <person name="Nobusawa T."/>
            <person name="Narise T."/>
            <person name="Kondo S."/>
            <person name="Saito H."/>
            <person name="Sato R."/>
            <person name="Murakawa M."/>
            <person name="Ihara Y."/>
            <person name="Oshima-Yamada Y."/>
            <person name="Ohtaka K."/>
            <person name="Satoh M."/>
            <person name="Sonobe K."/>
            <person name="Ishii M."/>
            <person name="Ohtani R."/>
            <person name="Kanamori-Sato M."/>
            <person name="Honoki R."/>
            <person name="Miyazaki D."/>
            <person name="Mochizuki H."/>
            <person name="Umetsu J."/>
            <person name="Higashi K."/>
            <person name="Shibata D."/>
            <person name="Kamiya Y."/>
            <person name="Sato N."/>
            <person name="Nakamura Y."/>
            <person name="Tabata S."/>
            <person name="Ida S."/>
            <person name="Kurokawa K."/>
            <person name="Ohta H."/>
        </authorList>
    </citation>
    <scope>NUCLEOTIDE SEQUENCE [LARGE SCALE GENOMIC DNA]</scope>
    <source>
        <strain evidence="6 7">NIES-2285</strain>
    </source>
</reference>
<protein>
    <recommendedName>
        <fullName evidence="5">Thioredoxin domain-containing protein</fullName>
    </recommendedName>
</protein>
<comment type="similarity">
    <text evidence="3">Belongs to the thioredoxin family. Plant F-type subfamily.</text>
</comment>
<keyword evidence="7" id="KW-1185">Reference proteome</keyword>
<dbReference type="EMBL" id="DF236952">
    <property type="protein sequence ID" value="GAQ77723.1"/>
    <property type="molecule type" value="Genomic_DNA"/>
</dbReference>
<dbReference type="Gene3D" id="3.40.30.10">
    <property type="entry name" value="Glutaredoxin"/>
    <property type="match status" value="1"/>
</dbReference>
<dbReference type="GO" id="GO:0015035">
    <property type="term" value="F:protein-disulfide reductase activity"/>
    <property type="evidence" value="ECO:0000318"/>
    <property type="project" value="GO_Central"/>
</dbReference>
<keyword evidence="2" id="KW-0676">Redox-active center</keyword>
<dbReference type="OMA" id="HAMADKF"/>
<dbReference type="InterPro" id="IPR013766">
    <property type="entry name" value="Thioredoxin_domain"/>
</dbReference>
<gene>
    <name evidence="6" type="ORF">KFL_000030040</name>
</gene>
<dbReference type="CDD" id="cd02947">
    <property type="entry name" value="TRX_family"/>
    <property type="match status" value="1"/>
</dbReference>
<keyword evidence="1" id="KW-1015">Disulfide bond</keyword>
<evidence type="ECO:0000256" key="3">
    <source>
        <dbReference type="ARBA" id="ARBA00038337"/>
    </source>
</evidence>
<dbReference type="PROSITE" id="PS00194">
    <property type="entry name" value="THIOREDOXIN_1"/>
    <property type="match status" value="1"/>
</dbReference>
<name>A0A1Y1HIN4_KLENI</name>
<feature type="domain" description="Thioredoxin" evidence="5">
    <location>
        <begin position="35"/>
        <end position="158"/>
    </location>
</feature>
<sequence>MVCVACLYPLVIPFAIMFPRIFIGLWNFIQHFFASLFGYDLPAAETEVQDHGRVEEIRSKFEWDSKLRSAGTTPVVVDFTASWCGPCKTIAPTYYALSSKYEHVKFLKVDVDKVPEVAEEAGVRSMPTFHIYKGGKKVDGMVGAMKFQLEAMVKRCAY</sequence>
<evidence type="ECO:0000256" key="1">
    <source>
        <dbReference type="ARBA" id="ARBA00023157"/>
    </source>
</evidence>
<dbReference type="PROSITE" id="PS51352">
    <property type="entry name" value="THIOREDOXIN_2"/>
    <property type="match status" value="1"/>
</dbReference>
<dbReference type="Proteomes" id="UP000054558">
    <property type="component" value="Unassembled WGS sequence"/>
</dbReference>